<keyword evidence="5" id="KW-0238">DNA-binding</keyword>
<name>A0AAD6H9S2_9EURO</name>
<dbReference type="GeneID" id="81584597"/>
<comment type="subcellular location">
    <subcellularLocation>
        <location evidence="1">Nucleus</location>
    </subcellularLocation>
</comment>
<feature type="region of interest" description="Disordered" evidence="8">
    <location>
        <begin position="656"/>
        <end position="702"/>
    </location>
</feature>
<dbReference type="Proteomes" id="UP001213799">
    <property type="component" value="Unassembled WGS sequence"/>
</dbReference>
<evidence type="ECO:0000256" key="1">
    <source>
        <dbReference type="ARBA" id="ARBA00004123"/>
    </source>
</evidence>
<dbReference type="PANTHER" id="PTHR47338:SF27">
    <property type="entry name" value="ZN(II)2CYS6 TRANSCRIPTION FACTOR (EUROFUNG)"/>
    <property type="match status" value="1"/>
</dbReference>
<dbReference type="SUPFAM" id="SSF57701">
    <property type="entry name" value="Zn2/Cys6 DNA-binding domain"/>
    <property type="match status" value="1"/>
</dbReference>
<dbReference type="GO" id="GO:0005634">
    <property type="term" value="C:nucleus"/>
    <property type="evidence" value="ECO:0007669"/>
    <property type="project" value="UniProtKB-SubCell"/>
</dbReference>
<keyword evidence="4" id="KW-0843">Virulence</keyword>
<dbReference type="SMART" id="SM00066">
    <property type="entry name" value="GAL4"/>
    <property type="match status" value="1"/>
</dbReference>
<dbReference type="PROSITE" id="PS00463">
    <property type="entry name" value="ZN2_CY6_FUNGAL_1"/>
    <property type="match status" value="1"/>
</dbReference>
<accession>A0AAD6H9S2</accession>
<evidence type="ECO:0000313" key="11">
    <source>
        <dbReference type="Proteomes" id="UP001213799"/>
    </source>
</evidence>
<evidence type="ECO:0000256" key="7">
    <source>
        <dbReference type="ARBA" id="ARBA00023242"/>
    </source>
</evidence>
<dbReference type="InterPro" id="IPR036864">
    <property type="entry name" value="Zn2-C6_fun-type_DNA-bd_sf"/>
</dbReference>
<evidence type="ECO:0000256" key="2">
    <source>
        <dbReference type="ARBA" id="ARBA00022723"/>
    </source>
</evidence>
<reference evidence="10" key="2">
    <citation type="submission" date="2023-01" db="EMBL/GenBank/DDBJ databases">
        <authorList>
            <person name="Petersen C."/>
        </authorList>
    </citation>
    <scope>NUCLEOTIDE SEQUENCE</scope>
    <source>
        <strain evidence="10">IBT 12815</strain>
    </source>
</reference>
<keyword evidence="2" id="KW-0479">Metal-binding</keyword>
<dbReference type="InterPro" id="IPR050815">
    <property type="entry name" value="TF_fung"/>
</dbReference>
<reference evidence="10" key="1">
    <citation type="journal article" date="2023" name="IMA Fungus">
        <title>Comparative genomic study of the Penicillium genus elucidates a diverse pangenome and 15 lateral gene transfer events.</title>
        <authorList>
            <person name="Petersen C."/>
            <person name="Sorensen T."/>
            <person name="Nielsen M.R."/>
            <person name="Sondergaard T.E."/>
            <person name="Sorensen J.L."/>
            <person name="Fitzpatrick D.A."/>
            <person name="Frisvad J.C."/>
            <person name="Nielsen K.L."/>
        </authorList>
    </citation>
    <scope>NUCLEOTIDE SEQUENCE</scope>
    <source>
        <strain evidence="10">IBT 12815</strain>
    </source>
</reference>
<dbReference type="CDD" id="cd12148">
    <property type="entry name" value="fungal_TF_MHR"/>
    <property type="match status" value="1"/>
</dbReference>
<dbReference type="Gene3D" id="4.10.240.10">
    <property type="entry name" value="Zn(2)-C6 fungal-type DNA-binding domain"/>
    <property type="match status" value="1"/>
</dbReference>
<dbReference type="GO" id="GO:0003677">
    <property type="term" value="F:DNA binding"/>
    <property type="evidence" value="ECO:0007669"/>
    <property type="project" value="UniProtKB-KW"/>
</dbReference>
<dbReference type="InterPro" id="IPR001138">
    <property type="entry name" value="Zn2Cys6_DnaBD"/>
</dbReference>
<protein>
    <recommendedName>
        <fullName evidence="9">Zn(2)-C6 fungal-type domain-containing protein</fullName>
    </recommendedName>
</protein>
<evidence type="ECO:0000256" key="4">
    <source>
        <dbReference type="ARBA" id="ARBA00023026"/>
    </source>
</evidence>
<dbReference type="PROSITE" id="PS50048">
    <property type="entry name" value="ZN2_CY6_FUNGAL_2"/>
    <property type="match status" value="1"/>
</dbReference>
<keyword evidence="6" id="KW-0804">Transcription</keyword>
<sequence length="737" mass="82968">MNSMGDNYTIHKVSLKRTRQACGPCRRKKARCPGEKPTCSLCHRLGQSCSYGPQASHVRSHSVSAHVQSQETQHSTNEVFMLSILVGSLDWTQGDISSSGRLQRIEERLDMMALLLQEGLPRSNSLRELSSSNHLSDDRELQEASYDDFEIMDCPENHLLDSQESGLPVAFIEQEVQTYLTYFHDQPYCPFSKKWLLRQTSSLPPEVAFPLLALTSRLPRRSRGPLHENIPDVKAFAEKAWDLLSNQYKDGNMGLSFLQGTFLMAQLDFADGKAHRGYASVSLGLRAVQSVGLNKEMNSHLSNDPEIETRKRITWAFFMLDRTYSASRNYSLSLSDKQFTLPFPARETDALSGDNGSLAHGSLHDGPGKQGQKVDHGILVCLLRLYSLWGKSTEYVFESFTDSSLPPWQTGSALAILESEWLQFETHFADAHRYINVDFKSRARETPQPRTYLSTWMCVQFLFHSIQGLLHHPFVIMTKLRNFNGNLSATFLQKSFETSLLHSRWIVRFIKEMSEVNFETCDPFLGYLAAIAATIQLEHTGSKNPQIALLLNKEFRILVDFMTELSVYWESMSVLVNKVNELAARHQNYGSLYYNQEGFSGALSKMPTPSNMPRMSAEDEGLMWEILDFGCSSGGDVARSFGNLAIPQGSQIQANEGPLAQSRMSSRPQRVGQQNKNDQKGRMTSTLPNLDGISESMHKGPLPEWPFQTRGGGDMIGAALPDIPDWMILGDYMAEHL</sequence>
<keyword evidence="7" id="KW-0539">Nucleus</keyword>
<comment type="caution">
    <text evidence="10">The sequence shown here is derived from an EMBL/GenBank/DDBJ whole genome shotgun (WGS) entry which is preliminary data.</text>
</comment>
<feature type="domain" description="Zn(2)-C6 fungal-type" evidence="9">
    <location>
        <begin position="21"/>
        <end position="51"/>
    </location>
</feature>
<dbReference type="InterPro" id="IPR007219">
    <property type="entry name" value="XnlR_reg_dom"/>
</dbReference>
<organism evidence="10 11">
    <name type="scientific">Penicillium hordei</name>
    <dbReference type="NCBI Taxonomy" id="40994"/>
    <lineage>
        <taxon>Eukaryota</taxon>
        <taxon>Fungi</taxon>
        <taxon>Dikarya</taxon>
        <taxon>Ascomycota</taxon>
        <taxon>Pezizomycotina</taxon>
        <taxon>Eurotiomycetes</taxon>
        <taxon>Eurotiomycetidae</taxon>
        <taxon>Eurotiales</taxon>
        <taxon>Aspergillaceae</taxon>
        <taxon>Penicillium</taxon>
    </lineage>
</organism>
<evidence type="ECO:0000259" key="9">
    <source>
        <dbReference type="PROSITE" id="PS50048"/>
    </source>
</evidence>
<dbReference type="Pfam" id="PF00172">
    <property type="entry name" value="Zn_clus"/>
    <property type="match status" value="1"/>
</dbReference>
<dbReference type="GO" id="GO:0000981">
    <property type="term" value="F:DNA-binding transcription factor activity, RNA polymerase II-specific"/>
    <property type="evidence" value="ECO:0007669"/>
    <property type="project" value="InterPro"/>
</dbReference>
<keyword evidence="3" id="KW-0805">Transcription regulation</keyword>
<dbReference type="EMBL" id="JAQJAE010000001">
    <property type="protein sequence ID" value="KAJ5618183.1"/>
    <property type="molecule type" value="Genomic_DNA"/>
</dbReference>
<dbReference type="AlphaFoldDB" id="A0AAD6H9S2"/>
<evidence type="ECO:0000313" key="10">
    <source>
        <dbReference type="EMBL" id="KAJ5618183.1"/>
    </source>
</evidence>
<dbReference type="GO" id="GO:0008270">
    <property type="term" value="F:zinc ion binding"/>
    <property type="evidence" value="ECO:0007669"/>
    <property type="project" value="InterPro"/>
</dbReference>
<evidence type="ECO:0000256" key="6">
    <source>
        <dbReference type="ARBA" id="ARBA00023163"/>
    </source>
</evidence>
<evidence type="ECO:0000256" key="5">
    <source>
        <dbReference type="ARBA" id="ARBA00023125"/>
    </source>
</evidence>
<dbReference type="PANTHER" id="PTHR47338">
    <property type="entry name" value="ZN(II)2CYS6 TRANSCRIPTION FACTOR (EUROFUNG)-RELATED"/>
    <property type="match status" value="1"/>
</dbReference>
<gene>
    <name evidence="10" type="ORF">N7537_003297</name>
</gene>
<evidence type="ECO:0000256" key="8">
    <source>
        <dbReference type="SAM" id="MobiDB-lite"/>
    </source>
</evidence>
<dbReference type="Pfam" id="PF04082">
    <property type="entry name" value="Fungal_trans"/>
    <property type="match status" value="1"/>
</dbReference>
<feature type="compositionally biased region" description="Polar residues" evidence="8">
    <location>
        <begin position="662"/>
        <end position="688"/>
    </location>
</feature>
<dbReference type="CDD" id="cd00067">
    <property type="entry name" value="GAL4"/>
    <property type="match status" value="1"/>
</dbReference>
<proteinExistence type="predicted"/>
<evidence type="ECO:0000256" key="3">
    <source>
        <dbReference type="ARBA" id="ARBA00023015"/>
    </source>
</evidence>
<dbReference type="RefSeq" id="XP_056759350.1">
    <property type="nucleotide sequence ID" value="XM_056894355.1"/>
</dbReference>
<dbReference type="GO" id="GO:0006351">
    <property type="term" value="P:DNA-templated transcription"/>
    <property type="evidence" value="ECO:0007669"/>
    <property type="project" value="InterPro"/>
</dbReference>
<keyword evidence="11" id="KW-1185">Reference proteome</keyword>